<sequence>MKILITGANGFVGKNLAETLKAIRDRKDKTRNILIEDVFLFDIDSSQKELEEYTKQCDFVVNLAGINRPQSPEEFYEGNKGFVETLCSYLVKNRNKCPIIASSSIQVGKDNDYAKSKKEEEDYLYDFSRKHGNPIFIYRFANLFGKWCRPNYNSVIATWCYNIANGLEIQINNPDVIPTIMLYR</sequence>
<keyword evidence="3" id="KW-1185">Reference proteome</keyword>
<proteinExistence type="predicted"/>
<evidence type="ECO:0000259" key="1">
    <source>
        <dbReference type="Pfam" id="PF01370"/>
    </source>
</evidence>
<dbReference type="EMBL" id="ADKX01000026">
    <property type="protein sequence ID" value="EFW05281.1"/>
    <property type="molecule type" value="Genomic_DNA"/>
</dbReference>
<dbReference type="Proteomes" id="UP000003157">
    <property type="component" value="Unassembled WGS sequence"/>
</dbReference>
<dbReference type="Pfam" id="PF01370">
    <property type="entry name" value="Epimerase"/>
    <property type="match status" value="1"/>
</dbReference>
<accession>E7G9I7</accession>
<dbReference type="HOGENOM" id="CLU_063221_1_0_9"/>
<reference evidence="2 3" key="1">
    <citation type="submission" date="2010-12" db="EMBL/GenBank/DDBJ databases">
        <title>The Genome Sequence of Coprobacillus sp. strain 29_1.</title>
        <authorList>
            <consortium name="The Broad Institute Genome Sequencing Platform"/>
            <person name="Earl A."/>
            <person name="Ward D."/>
            <person name="Feldgarden M."/>
            <person name="Gevers D."/>
            <person name="Daigneault M."/>
            <person name="Sibley C.D."/>
            <person name="White A."/>
            <person name="Strauss J."/>
            <person name="Allen-Vercoe E."/>
            <person name="Young S.K."/>
            <person name="Zeng Q."/>
            <person name="Gargeya S."/>
            <person name="Fitzgerald M."/>
            <person name="Haas B."/>
            <person name="Abouelleil A."/>
            <person name="Alvarado L."/>
            <person name="Arachchi H.M."/>
            <person name="Berlin A."/>
            <person name="Brown A."/>
            <person name="Chapman S.B."/>
            <person name="Chen Z."/>
            <person name="Dunbar C."/>
            <person name="Freedman E."/>
            <person name="Gearin G."/>
            <person name="Gellesch M."/>
            <person name="Goldberg J."/>
            <person name="Griggs A."/>
            <person name="Gujja S."/>
            <person name="Heilman E."/>
            <person name="Heiman D."/>
            <person name="Howarth C."/>
            <person name="Larson L."/>
            <person name="Lui A."/>
            <person name="MacDonald P.J.P."/>
            <person name="Mehta T."/>
            <person name="Montmayeur A."/>
            <person name="Murphy C."/>
            <person name="Neiman D."/>
            <person name="Pearson M."/>
            <person name="Priest M."/>
            <person name="Roberts A."/>
            <person name="Saif S."/>
            <person name="Shea T."/>
            <person name="Shenoy N."/>
            <person name="Sisk P."/>
            <person name="Stolte C."/>
            <person name="Sykes S."/>
            <person name="White J."/>
            <person name="Yandava C."/>
            <person name="Nusbaum C."/>
            <person name="Birren B."/>
        </authorList>
    </citation>
    <scope>NUCLEOTIDE SEQUENCE [LARGE SCALE GENOMIC DNA]</scope>
    <source>
        <strain evidence="2 3">29_1</strain>
    </source>
</reference>
<organism evidence="2 3">
    <name type="scientific">Coprobacillus cateniformis</name>
    <dbReference type="NCBI Taxonomy" id="100884"/>
    <lineage>
        <taxon>Bacteria</taxon>
        <taxon>Bacillati</taxon>
        <taxon>Bacillota</taxon>
        <taxon>Erysipelotrichia</taxon>
        <taxon>Erysipelotrichales</taxon>
        <taxon>Coprobacillaceae</taxon>
        <taxon>Coprobacillus</taxon>
    </lineage>
</organism>
<dbReference type="PANTHER" id="PTHR43245:SF55">
    <property type="entry name" value="NAD(P)-BINDING DOMAIN-CONTAINING PROTEIN"/>
    <property type="match status" value="1"/>
</dbReference>
<dbReference type="STRING" id="100884.GCA_000269565_03274"/>
<dbReference type="InterPro" id="IPR050177">
    <property type="entry name" value="Lipid_A_modif_metabolic_enz"/>
</dbReference>
<dbReference type="InterPro" id="IPR036291">
    <property type="entry name" value="NAD(P)-bd_dom_sf"/>
</dbReference>
<evidence type="ECO:0000313" key="2">
    <source>
        <dbReference type="EMBL" id="EFW05281.1"/>
    </source>
</evidence>
<dbReference type="GeneID" id="78695780"/>
<feature type="domain" description="NAD-dependent epimerase/dehydratase" evidence="1">
    <location>
        <begin position="3"/>
        <end position="171"/>
    </location>
</feature>
<dbReference type="Gene3D" id="3.40.50.720">
    <property type="entry name" value="NAD(P)-binding Rossmann-like Domain"/>
    <property type="match status" value="1"/>
</dbReference>
<dbReference type="RefSeq" id="WP_008788541.1">
    <property type="nucleotide sequence ID" value="NZ_AKCB01000003.1"/>
</dbReference>
<protein>
    <recommendedName>
        <fullName evidence="1">NAD-dependent epimerase/dehydratase domain-containing protein</fullName>
    </recommendedName>
</protein>
<dbReference type="AlphaFoldDB" id="E7G9I7"/>
<dbReference type="InterPro" id="IPR001509">
    <property type="entry name" value="Epimerase_deHydtase"/>
</dbReference>
<dbReference type="eggNOG" id="COG0451">
    <property type="taxonomic scope" value="Bacteria"/>
</dbReference>
<dbReference type="PANTHER" id="PTHR43245">
    <property type="entry name" value="BIFUNCTIONAL POLYMYXIN RESISTANCE PROTEIN ARNA"/>
    <property type="match status" value="1"/>
</dbReference>
<name>E7G9I7_9FIRM</name>
<evidence type="ECO:0000313" key="3">
    <source>
        <dbReference type="Proteomes" id="UP000003157"/>
    </source>
</evidence>
<gene>
    <name evidence="2" type="ORF">HMPREF9488_01426</name>
</gene>
<dbReference type="SUPFAM" id="SSF51735">
    <property type="entry name" value="NAD(P)-binding Rossmann-fold domains"/>
    <property type="match status" value="1"/>
</dbReference>
<comment type="caution">
    <text evidence="2">The sequence shown here is derived from an EMBL/GenBank/DDBJ whole genome shotgun (WGS) entry which is preliminary data.</text>
</comment>